<dbReference type="Proteomes" id="UP000571950">
    <property type="component" value="Unassembled WGS sequence"/>
</dbReference>
<dbReference type="RefSeq" id="WP_188072110.1">
    <property type="nucleotide sequence ID" value="NZ_BSPS01000037.1"/>
</dbReference>
<dbReference type="InterPro" id="IPR021255">
    <property type="entry name" value="DUF2807"/>
</dbReference>
<proteinExistence type="predicted"/>
<feature type="domain" description="Putative auto-transporter adhesin head GIN" evidence="1">
    <location>
        <begin position="21"/>
        <end position="207"/>
    </location>
</feature>
<gene>
    <name evidence="2" type="ORF">GGR43_002326</name>
</gene>
<keyword evidence="3" id="KW-1185">Reference proteome</keyword>
<dbReference type="AlphaFoldDB" id="A0A7W6FQ00"/>
<evidence type="ECO:0000313" key="3">
    <source>
        <dbReference type="Proteomes" id="UP000571950"/>
    </source>
</evidence>
<evidence type="ECO:0000259" key="1">
    <source>
        <dbReference type="Pfam" id="PF10988"/>
    </source>
</evidence>
<evidence type="ECO:0000313" key="2">
    <source>
        <dbReference type="EMBL" id="MBB3926606.1"/>
    </source>
</evidence>
<organism evidence="2 3">
    <name type="scientific">Sphingobium jiangsuense</name>
    <dbReference type="NCBI Taxonomy" id="870476"/>
    <lineage>
        <taxon>Bacteria</taxon>
        <taxon>Pseudomonadati</taxon>
        <taxon>Pseudomonadota</taxon>
        <taxon>Alphaproteobacteria</taxon>
        <taxon>Sphingomonadales</taxon>
        <taxon>Sphingomonadaceae</taxon>
        <taxon>Sphingobium</taxon>
    </lineage>
</organism>
<dbReference type="Gene3D" id="2.160.20.120">
    <property type="match status" value="1"/>
</dbReference>
<protein>
    <recommendedName>
        <fullName evidence="1">Putative auto-transporter adhesin head GIN domain-containing protein</fullName>
    </recommendedName>
</protein>
<dbReference type="Pfam" id="PF10988">
    <property type="entry name" value="DUF2807"/>
    <property type="match status" value="1"/>
</dbReference>
<dbReference type="EMBL" id="JACIDT010000007">
    <property type="protein sequence ID" value="MBB3926606.1"/>
    <property type="molecule type" value="Genomic_DNA"/>
</dbReference>
<reference evidence="2 3" key="1">
    <citation type="submission" date="2020-08" db="EMBL/GenBank/DDBJ databases">
        <title>Genomic Encyclopedia of Type Strains, Phase IV (KMG-IV): sequencing the most valuable type-strain genomes for metagenomic binning, comparative biology and taxonomic classification.</title>
        <authorList>
            <person name="Goeker M."/>
        </authorList>
    </citation>
    <scope>NUCLEOTIDE SEQUENCE [LARGE SCALE GENOMIC DNA]</scope>
    <source>
        <strain evidence="2 3">DSM 26189</strain>
    </source>
</reference>
<name>A0A7W6FQ00_9SPHN</name>
<sequence length="223" mass="22335">MLAGAPSSAHAAMRGYIVTSFDSIRVEAPVRIMLTTGSGVSGTGEGDREALDRVTLSVSGGLLTVTMAERPGTGFADGKPAPAPTLYLATGQLRRAQVIGGAVLTIGELSGLDADLSLNGNGEIAVRNADVERLSLYVGGGGRLSIAGRARDVRASVNGPGALDAASLDARNATVANDGPGSIRLTAHGPVKVTSSGSGDTVIEGKPVCSIDQRGVGQVLCGN</sequence>
<accession>A0A7W6FQ00</accession>
<comment type="caution">
    <text evidence="2">The sequence shown here is derived from an EMBL/GenBank/DDBJ whole genome shotgun (WGS) entry which is preliminary data.</text>
</comment>